<keyword evidence="1" id="KW-0812">Transmembrane</keyword>
<evidence type="ECO:0000256" key="1">
    <source>
        <dbReference type="SAM" id="Phobius"/>
    </source>
</evidence>
<keyword evidence="1" id="KW-1133">Transmembrane helix</keyword>
<gene>
    <name evidence="3" type="ORF">HYZ11_08765</name>
</gene>
<keyword evidence="2" id="KW-0732">Signal</keyword>
<evidence type="ECO:0000313" key="3">
    <source>
        <dbReference type="EMBL" id="MBI3127679.1"/>
    </source>
</evidence>
<dbReference type="Proteomes" id="UP000782312">
    <property type="component" value="Unassembled WGS sequence"/>
</dbReference>
<reference evidence="3" key="1">
    <citation type="submission" date="2020-07" db="EMBL/GenBank/DDBJ databases">
        <title>Huge and variable diversity of episymbiotic CPR bacteria and DPANN archaea in groundwater ecosystems.</title>
        <authorList>
            <person name="He C.Y."/>
            <person name="Keren R."/>
            <person name="Whittaker M."/>
            <person name="Farag I.F."/>
            <person name="Doudna J."/>
            <person name="Cate J.H.D."/>
            <person name="Banfield J.F."/>
        </authorList>
    </citation>
    <scope>NUCLEOTIDE SEQUENCE</scope>
    <source>
        <strain evidence="3">NC_groundwater_763_Ag_S-0.2um_68_21</strain>
    </source>
</reference>
<dbReference type="EMBL" id="JACPUR010000019">
    <property type="protein sequence ID" value="MBI3127679.1"/>
    <property type="molecule type" value="Genomic_DNA"/>
</dbReference>
<feature type="signal peptide" evidence="2">
    <location>
        <begin position="1"/>
        <end position="20"/>
    </location>
</feature>
<feature type="transmembrane region" description="Helical" evidence="1">
    <location>
        <begin position="44"/>
        <end position="67"/>
    </location>
</feature>
<evidence type="ECO:0000313" key="4">
    <source>
        <dbReference type="Proteomes" id="UP000782312"/>
    </source>
</evidence>
<organism evidence="3 4">
    <name type="scientific">Tectimicrobiota bacterium</name>
    <dbReference type="NCBI Taxonomy" id="2528274"/>
    <lineage>
        <taxon>Bacteria</taxon>
        <taxon>Pseudomonadati</taxon>
        <taxon>Nitrospinota/Tectimicrobiota group</taxon>
        <taxon>Candidatus Tectimicrobiota</taxon>
    </lineage>
</organism>
<dbReference type="AlphaFoldDB" id="A0A932HXT8"/>
<name>A0A932HXT8_UNCTE</name>
<protein>
    <submittedName>
        <fullName evidence="3">SHOCT domain-containing protein</fullName>
    </submittedName>
</protein>
<comment type="caution">
    <text evidence="3">The sequence shown here is derived from an EMBL/GenBank/DDBJ whole genome shotgun (WGS) entry which is preliminary data.</text>
</comment>
<feature type="chain" id="PRO_5037876227" evidence="2">
    <location>
        <begin position="21"/>
        <end position="106"/>
    </location>
</feature>
<sequence>MRAIAGASFAFFASAAPAAAQPGGDWGGYGPWHMWGWGMMGTGMGIIMILFWVAILVLAIAAARWLLAAAPGRPTGEAAEDILKKRYARGEIQKEEYEAKLRDLRN</sequence>
<keyword evidence="1" id="KW-0472">Membrane</keyword>
<evidence type="ECO:0000256" key="2">
    <source>
        <dbReference type="SAM" id="SignalP"/>
    </source>
</evidence>
<proteinExistence type="predicted"/>
<accession>A0A932HXT8</accession>